<dbReference type="InterPro" id="IPR004175">
    <property type="entry name" value="RNA_CPDase"/>
</dbReference>
<dbReference type="GO" id="GO:0016874">
    <property type="term" value="F:ligase activity"/>
    <property type="evidence" value="ECO:0007669"/>
    <property type="project" value="UniProtKB-KW"/>
</dbReference>
<dbReference type="Gene3D" id="3.90.1140.10">
    <property type="entry name" value="Cyclic phosphodiesterase"/>
    <property type="match status" value="1"/>
</dbReference>
<dbReference type="RefSeq" id="WP_073195478.1">
    <property type="nucleotide sequence ID" value="NZ_FQXO01000013.1"/>
</dbReference>
<dbReference type="GO" id="GO:0004113">
    <property type="term" value="F:2',3'-cyclic-nucleotide 3'-phosphodiesterase activity"/>
    <property type="evidence" value="ECO:0007669"/>
    <property type="project" value="InterPro"/>
</dbReference>
<dbReference type="NCBIfam" id="TIGR02258">
    <property type="entry name" value="2_5_ligase"/>
    <property type="match status" value="1"/>
</dbReference>
<dbReference type="HAMAP" id="MF_01940">
    <property type="entry name" value="RNA_CPDase"/>
    <property type="match status" value="1"/>
</dbReference>
<dbReference type="GO" id="GO:0008664">
    <property type="term" value="F:RNA 2',3'-cyclic 3'-phosphodiesterase activity"/>
    <property type="evidence" value="ECO:0007669"/>
    <property type="project" value="UniProtKB-EC"/>
</dbReference>
<dbReference type="Pfam" id="PF13563">
    <property type="entry name" value="2_5_RNA_ligase2"/>
    <property type="match status" value="1"/>
</dbReference>
<dbReference type="OrthoDB" id="9789350at2"/>
<protein>
    <recommendedName>
        <fullName evidence="2">RNA 2',3'-cyclic phosphodiesterase</fullName>
        <shortName evidence="2">RNA 2',3'-CPDase</shortName>
        <ecNumber evidence="2">3.1.4.58</ecNumber>
    </recommendedName>
</protein>
<dbReference type="PANTHER" id="PTHR35561:SF1">
    <property type="entry name" value="RNA 2',3'-CYCLIC PHOSPHODIESTERASE"/>
    <property type="match status" value="1"/>
</dbReference>
<accession>A0A1M5SNU5</accession>
<dbReference type="EC" id="3.1.4.58" evidence="2"/>
<comment type="function">
    <text evidence="2">Hydrolyzes RNA 2',3'-cyclic phosphodiester to an RNA 2'-phosphomonoester.</text>
</comment>
<keyword evidence="3" id="KW-0436">Ligase</keyword>
<keyword evidence="4" id="KW-1185">Reference proteome</keyword>
<name>A0A1M5SNU5_9FIRM</name>
<evidence type="ECO:0000256" key="2">
    <source>
        <dbReference type="HAMAP-Rule" id="MF_01940"/>
    </source>
</evidence>
<dbReference type="AlphaFoldDB" id="A0A1M5SNU5"/>
<organism evidence="3 4">
    <name type="scientific">Caloranaerobacter azorensis DSM 13643</name>
    <dbReference type="NCBI Taxonomy" id="1121264"/>
    <lineage>
        <taxon>Bacteria</taxon>
        <taxon>Bacillati</taxon>
        <taxon>Bacillota</taxon>
        <taxon>Tissierellia</taxon>
        <taxon>Tissierellales</taxon>
        <taxon>Thermohalobacteraceae</taxon>
        <taxon>Caloranaerobacter</taxon>
    </lineage>
</organism>
<comment type="similarity">
    <text evidence="2">Belongs to the 2H phosphoesterase superfamily. ThpR family.</text>
</comment>
<reference evidence="4" key="1">
    <citation type="submission" date="2016-11" db="EMBL/GenBank/DDBJ databases">
        <authorList>
            <person name="Varghese N."/>
            <person name="Submissions S."/>
        </authorList>
    </citation>
    <scope>NUCLEOTIDE SEQUENCE [LARGE SCALE GENOMIC DNA]</scope>
    <source>
        <strain evidence="4">DSM 13643</strain>
    </source>
</reference>
<dbReference type="Proteomes" id="UP000183967">
    <property type="component" value="Unassembled WGS sequence"/>
</dbReference>
<evidence type="ECO:0000313" key="4">
    <source>
        <dbReference type="Proteomes" id="UP000183967"/>
    </source>
</evidence>
<sequence length="183" mass="21592">MRLFIALSFDEELKERIAKIQKKVKINSSKGRWVYVDNFHLTLKFLGSVDKNYIDDINKSLEKIASDFTEIKLKLDKLDYFPGKGMMRVVWLGVSGEVEKVKQMKLAVDKEMIKYGFAKEKRKYTPHITLARDVVFESRKYYIDDLIEKDLEYSFTLKNLTLMNSELIDGKRIYTPIVNFRLD</sequence>
<dbReference type="SUPFAM" id="SSF55144">
    <property type="entry name" value="LigT-like"/>
    <property type="match status" value="1"/>
</dbReference>
<evidence type="ECO:0000313" key="3">
    <source>
        <dbReference type="EMBL" id="SHH40239.1"/>
    </source>
</evidence>
<feature type="active site" description="Proton donor" evidence="2">
    <location>
        <position position="40"/>
    </location>
</feature>
<keyword evidence="1 2" id="KW-0378">Hydrolase</keyword>
<dbReference type="EMBL" id="FQXO01000013">
    <property type="protein sequence ID" value="SHH40239.1"/>
    <property type="molecule type" value="Genomic_DNA"/>
</dbReference>
<proteinExistence type="inferred from homology"/>
<feature type="short sequence motif" description="HXTX 1" evidence="2">
    <location>
        <begin position="40"/>
        <end position="43"/>
    </location>
</feature>
<evidence type="ECO:0000256" key="1">
    <source>
        <dbReference type="ARBA" id="ARBA00022801"/>
    </source>
</evidence>
<comment type="catalytic activity">
    <reaction evidence="2">
        <text>a 3'-end 2',3'-cyclophospho-ribonucleotide-RNA + H2O = a 3'-end 2'-phospho-ribonucleotide-RNA + H(+)</text>
        <dbReference type="Rhea" id="RHEA:11828"/>
        <dbReference type="Rhea" id="RHEA-COMP:10464"/>
        <dbReference type="Rhea" id="RHEA-COMP:17353"/>
        <dbReference type="ChEBI" id="CHEBI:15377"/>
        <dbReference type="ChEBI" id="CHEBI:15378"/>
        <dbReference type="ChEBI" id="CHEBI:83064"/>
        <dbReference type="ChEBI" id="CHEBI:173113"/>
        <dbReference type="EC" id="3.1.4.58"/>
    </reaction>
</comment>
<feature type="active site" description="Proton acceptor" evidence="2">
    <location>
        <position position="127"/>
    </location>
</feature>
<feature type="short sequence motif" description="HXTX 2" evidence="2">
    <location>
        <begin position="127"/>
        <end position="130"/>
    </location>
</feature>
<dbReference type="InterPro" id="IPR009097">
    <property type="entry name" value="Cyclic_Pdiesterase"/>
</dbReference>
<gene>
    <name evidence="3" type="ORF">SAMN02745135_00679</name>
</gene>
<dbReference type="PANTHER" id="PTHR35561">
    <property type="entry name" value="RNA 2',3'-CYCLIC PHOSPHODIESTERASE"/>
    <property type="match status" value="1"/>
</dbReference>